<comment type="similarity">
    <text evidence="2 3">Belongs to the small heat shock protein (HSP20) family.</text>
</comment>
<evidence type="ECO:0000256" key="2">
    <source>
        <dbReference type="PROSITE-ProRule" id="PRU00285"/>
    </source>
</evidence>
<evidence type="ECO:0000256" key="3">
    <source>
        <dbReference type="RuleBase" id="RU003616"/>
    </source>
</evidence>
<proteinExistence type="inferred from homology"/>
<evidence type="ECO:0000256" key="1">
    <source>
        <dbReference type="ARBA" id="ARBA00023016"/>
    </source>
</evidence>
<feature type="domain" description="SHSP" evidence="5">
    <location>
        <begin position="42"/>
        <end position="111"/>
    </location>
</feature>
<keyword evidence="1 6" id="KW-0346">Stress response</keyword>
<protein>
    <submittedName>
        <fullName evidence="6">Class I heat shock-like protein</fullName>
    </submittedName>
</protein>
<gene>
    <name evidence="6" type="ORF">CKAN_01826600</name>
</gene>
<evidence type="ECO:0000313" key="6">
    <source>
        <dbReference type="EMBL" id="RWR89217.1"/>
    </source>
</evidence>
<dbReference type="Pfam" id="PF00011">
    <property type="entry name" value="HSP20"/>
    <property type="match status" value="1"/>
</dbReference>
<dbReference type="PANTHER" id="PTHR11527">
    <property type="entry name" value="HEAT-SHOCK PROTEIN 20 FAMILY MEMBER"/>
    <property type="match status" value="1"/>
</dbReference>
<dbReference type="AlphaFoldDB" id="A0A3S3MT09"/>
<comment type="caution">
    <text evidence="6">The sequence shown here is derived from an EMBL/GenBank/DDBJ whole genome shotgun (WGS) entry which is preliminary data.</text>
</comment>
<feature type="region of interest" description="Disordered" evidence="4">
    <location>
        <begin position="88"/>
        <end position="111"/>
    </location>
</feature>
<dbReference type="EMBL" id="QPKB01000007">
    <property type="protein sequence ID" value="RWR89217.1"/>
    <property type="molecule type" value="Genomic_DNA"/>
</dbReference>
<dbReference type="STRING" id="337451.A0A3S3MT09"/>
<name>A0A3S3MT09_9MAGN</name>
<dbReference type="SUPFAM" id="SSF49764">
    <property type="entry name" value="HSP20-like chaperones"/>
    <property type="match status" value="1"/>
</dbReference>
<keyword evidence="7" id="KW-1185">Reference proteome</keyword>
<dbReference type="PROSITE" id="PS01031">
    <property type="entry name" value="SHSP"/>
    <property type="match status" value="1"/>
</dbReference>
<evidence type="ECO:0000259" key="5">
    <source>
        <dbReference type="PROSITE" id="PS01031"/>
    </source>
</evidence>
<organism evidence="6 7">
    <name type="scientific">Cinnamomum micranthum f. kanehirae</name>
    <dbReference type="NCBI Taxonomy" id="337451"/>
    <lineage>
        <taxon>Eukaryota</taxon>
        <taxon>Viridiplantae</taxon>
        <taxon>Streptophyta</taxon>
        <taxon>Embryophyta</taxon>
        <taxon>Tracheophyta</taxon>
        <taxon>Spermatophyta</taxon>
        <taxon>Magnoliopsida</taxon>
        <taxon>Magnoliidae</taxon>
        <taxon>Laurales</taxon>
        <taxon>Lauraceae</taxon>
        <taxon>Cinnamomum</taxon>
    </lineage>
</organism>
<dbReference type="InterPro" id="IPR031107">
    <property type="entry name" value="Small_HSP"/>
</dbReference>
<dbReference type="Gene3D" id="2.60.40.790">
    <property type="match status" value="1"/>
</dbReference>
<evidence type="ECO:0000256" key="4">
    <source>
        <dbReference type="SAM" id="MobiDB-lite"/>
    </source>
</evidence>
<evidence type="ECO:0000313" key="7">
    <source>
        <dbReference type="Proteomes" id="UP000283530"/>
    </source>
</evidence>
<sequence length="111" mass="12536">MSIIPSFFGGRRSNVMDPMSFDIWDPLKVVDPWQVFCPSRDQASALANVRIDWKETPEAHIIKADLPGMNKVDVKVEVDEGRVLQISERRAKRRKRRPTSGIGWRGSGASS</sequence>
<dbReference type="InterPro" id="IPR002068">
    <property type="entry name" value="A-crystallin/Hsp20_dom"/>
</dbReference>
<accession>A0A3S3MT09</accession>
<dbReference type="Proteomes" id="UP000283530">
    <property type="component" value="Unassembled WGS sequence"/>
</dbReference>
<dbReference type="InterPro" id="IPR008978">
    <property type="entry name" value="HSP20-like_chaperone"/>
</dbReference>
<reference evidence="6 7" key="1">
    <citation type="journal article" date="2019" name="Nat. Plants">
        <title>Stout camphor tree genome fills gaps in understanding of flowering plant genome evolution.</title>
        <authorList>
            <person name="Chaw S.M."/>
            <person name="Liu Y.C."/>
            <person name="Wu Y.W."/>
            <person name="Wang H.Y."/>
            <person name="Lin C.I."/>
            <person name="Wu C.S."/>
            <person name="Ke H.M."/>
            <person name="Chang L.Y."/>
            <person name="Hsu C.Y."/>
            <person name="Yang H.T."/>
            <person name="Sudianto E."/>
            <person name="Hsu M.H."/>
            <person name="Wu K.P."/>
            <person name="Wang L.N."/>
            <person name="Leebens-Mack J.H."/>
            <person name="Tsai I.J."/>
        </authorList>
    </citation>
    <scope>NUCLEOTIDE SEQUENCE [LARGE SCALE GENOMIC DNA]</scope>
    <source>
        <strain evidence="7">cv. Chaw 1501</strain>
        <tissue evidence="6">Young leaves</tissue>
    </source>
</reference>
<dbReference type="OrthoDB" id="1684399at2759"/>